<protein>
    <recommendedName>
        <fullName evidence="2">SRPBCC family protein</fullName>
    </recommendedName>
</protein>
<dbReference type="InterPro" id="IPR019587">
    <property type="entry name" value="Polyketide_cyclase/dehydratase"/>
</dbReference>
<proteinExistence type="predicted"/>
<reference evidence="1" key="1">
    <citation type="journal article" date="2012" name="ISME J.">
        <title>Biogeography and phylogenetic diversity of a cluster of exclusively marine myxobacteria.</title>
        <authorList>
            <person name="Brinkhoff T."/>
            <person name="Fischer D."/>
            <person name="Vollmers J."/>
            <person name="Voget S."/>
            <person name="Beardsley C."/>
            <person name="Thole S."/>
            <person name="Mussmann M."/>
            <person name="Kunze B."/>
            <person name="Wagner-Dobler I."/>
            <person name="Daniel R."/>
            <person name="Simon M."/>
        </authorList>
    </citation>
    <scope>NUCLEOTIDE SEQUENCE</scope>
</reference>
<dbReference type="Pfam" id="PF10604">
    <property type="entry name" value="Polyketide_cyc2"/>
    <property type="match status" value="1"/>
</dbReference>
<gene>
    <name evidence="1" type="ORF">MMCf2_050</name>
</gene>
<name>G3D5H4_9BACT</name>
<dbReference type="InterPro" id="IPR023393">
    <property type="entry name" value="START-like_dom_sf"/>
</dbReference>
<sequence length="134" mass="15586">MHIRNEHARLISRPVSDVFEALEAIGTEGDPIWPAPSIPFERTPGPLRVGETEERHGIIRATLHELERNRRFVWRADQPFVEGTHGFELTETDTGCRVVHVLDAKLAWWFVPVWILKVRGVHDRILERLLDRLE</sequence>
<organism evidence="1">
    <name type="scientific">uncultured Myxococcales bacterium</name>
    <dbReference type="NCBI Taxonomy" id="253830"/>
    <lineage>
        <taxon>Bacteria</taxon>
        <taxon>Pseudomonadati</taxon>
        <taxon>Myxococcota</taxon>
        <taxon>Myxococcia</taxon>
        <taxon>Myxococcales</taxon>
        <taxon>environmental samples</taxon>
    </lineage>
</organism>
<evidence type="ECO:0000313" key="1">
    <source>
        <dbReference type="EMBL" id="ADN05982.1"/>
    </source>
</evidence>
<evidence type="ECO:0008006" key="2">
    <source>
        <dbReference type="Google" id="ProtNLM"/>
    </source>
</evidence>
<accession>G3D5H4</accession>
<dbReference type="EMBL" id="HQ191476">
    <property type="protein sequence ID" value="ADN05982.1"/>
    <property type="molecule type" value="Genomic_DNA"/>
</dbReference>
<dbReference type="Gene3D" id="3.30.530.20">
    <property type="match status" value="1"/>
</dbReference>
<dbReference type="SUPFAM" id="SSF55961">
    <property type="entry name" value="Bet v1-like"/>
    <property type="match status" value="1"/>
</dbReference>
<dbReference type="AlphaFoldDB" id="G3D5H4"/>